<evidence type="ECO:0008006" key="3">
    <source>
        <dbReference type="Google" id="ProtNLM"/>
    </source>
</evidence>
<evidence type="ECO:0000313" key="1">
    <source>
        <dbReference type="EMBL" id="ADV67775.1"/>
    </source>
</evidence>
<dbReference type="Proteomes" id="UP000008635">
    <property type="component" value="Chromosome"/>
</dbReference>
<accession>E8U9N6</accession>
<dbReference type="eggNOG" id="COG2050">
    <property type="taxonomic scope" value="Bacteria"/>
</dbReference>
<protein>
    <recommendedName>
        <fullName evidence="3">DUF4442 domain-containing protein</fullName>
    </recommendedName>
</protein>
<dbReference type="HOGENOM" id="CLU_1657950_0_0_0"/>
<dbReference type="Pfam" id="PF14539">
    <property type="entry name" value="DUF4442"/>
    <property type="match status" value="1"/>
</dbReference>
<dbReference type="RefSeq" id="WP_013557280.1">
    <property type="nucleotide sequence ID" value="NC_014958.1"/>
</dbReference>
<dbReference type="InterPro" id="IPR029069">
    <property type="entry name" value="HotDog_dom_sf"/>
</dbReference>
<proteinExistence type="predicted"/>
<dbReference type="AlphaFoldDB" id="E8U9N6"/>
<keyword evidence="2" id="KW-1185">Reference proteome</keyword>
<reference evidence="2" key="2">
    <citation type="submission" date="2011-01" db="EMBL/GenBank/DDBJ databases">
        <title>The complete genome of Deinococcus maricopensis DSM 21211.</title>
        <authorList>
            <consortium name="US DOE Joint Genome Institute (JGI-PGF)"/>
            <person name="Lucas S."/>
            <person name="Copeland A."/>
            <person name="Lapidus A."/>
            <person name="Goodwin L."/>
            <person name="Pitluck S."/>
            <person name="Kyrpides N."/>
            <person name="Mavromatis K."/>
            <person name="Pagani I."/>
            <person name="Ivanova N."/>
            <person name="Ovchinnikova G."/>
            <person name="Zeytun A."/>
            <person name="Detter J.C."/>
            <person name="Han C."/>
            <person name="Land M."/>
            <person name="Hauser L."/>
            <person name="Markowitz V."/>
            <person name="Cheng J.-F."/>
            <person name="Hugenholtz P."/>
            <person name="Woyke T."/>
            <person name="Wu D."/>
            <person name="Pukall R."/>
            <person name="Gehrich-Schroeter G."/>
            <person name="Brambilla E."/>
            <person name="Klenk H.-P."/>
            <person name="Eisen J.A."/>
        </authorList>
    </citation>
    <scope>NUCLEOTIDE SEQUENCE [LARGE SCALE GENOMIC DNA]</scope>
    <source>
        <strain evidence="2">DSM 21211 / LMG 22137 / NRRL B-23946 / LB-34</strain>
    </source>
</reference>
<sequence>MTTLPQPAVQAVQAALHAIPMNRTLGVHITGVGVGRADGTCAVRPDIQNHIGTIHAAAQFCLAEAVSGAACAGAFVAHLDGATPLIEKLETHYVAIARGDVTAHAEAEPADVASAQAAYAQDGKARLLVPVRVTDSEGKVVMQALAHWYLRKNNATTR</sequence>
<dbReference type="InterPro" id="IPR027961">
    <property type="entry name" value="DUF4442"/>
</dbReference>
<gene>
    <name evidence="1" type="ordered locus">Deima_2134</name>
</gene>
<dbReference type="EMBL" id="CP002454">
    <property type="protein sequence ID" value="ADV67775.1"/>
    <property type="molecule type" value="Genomic_DNA"/>
</dbReference>
<organism evidence="1 2">
    <name type="scientific">Deinococcus maricopensis (strain DSM 21211 / LMG 22137 / NRRL B-23946 / LB-34)</name>
    <dbReference type="NCBI Taxonomy" id="709986"/>
    <lineage>
        <taxon>Bacteria</taxon>
        <taxon>Thermotogati</taxon>
        <taxon>Deinococcota</taxon>
        <taxon>Deinococci</taxon>
        <taxon>Deinococcales</taxon>
        <taxon>Deinococcaceae</taxon>
        <taxon>Deinococcus</taxon>
    </lineage>
</organism>
<evidence type="ECO:0000313" key="2">
    <source>
        <dbReference type="Proteomes" id="UP000008635"/>
    </source>
</evidence>
<dbReference type="Gene3D" id="3.10.129.10">
    <property type="entry name" value="Hotdog Thioesterase"/>
    <property type="match status" value="1"/>
</dbReference>
<dbReference type="OrthoDB" id="71766at2"/>
<reference evidence="1 2" key="1">
    <citation type="journal article" date="2011" name="Stand. Genomic Sci.">
        <title>Complete genome sequence of Deinococcus maricopensis type strain (LB-34).</title>
        <authorList>
            <person name="Pukall R."/>
            <person name="Zeytun A."/>
            <person name="Lucas S."/>
            <person name="Lapidus A."/>
            <person name="Hammon N."/>
            <person name="Deshpande S."/>
            <person name="Nolan M."/>
            <person name="Cheng J.F."/>
            <person name="Pitluck S."/>
            <person name="Liolios K."/>
            <person name="Pagani I."/>
            <person name="Mikhailova N."/>
            <person name="Ivanova N."/>
            <person name="Mavromatis K."/>
            <person name="Pati A."/>
            <person name="Tapia R."/>
            <person name="Han C."/>
            <person name="Goodwin L."/>
            <person name="Chen A."/>
            <person name="Palaniappan K."/>
            <person name="Land M."/>
            <person name="Hauser L."/>
            <person name="Chang Y.J."/>
            <person name="Jeffries C.D."/>
            <person name="Brambilla E.M."/>
            <person name="Rohde M."/>
            <person name="Goker M."/>
            <person name="Detter J.C."/>
            <person name="Woyke T."/>
            <person name="Bristow J."/>
            <person name="Eisen J.A."/>
            <person name="Markowitz V."/>
            <person name="Hugenholtz P."/>
            <person name="Kyrpides N.C."/>
            <person name="Klenk H.P."/>
        </authorList>
    </citation>
    <scope>NUCLEOTIDE SEQUENCE [LARGE SCALE GENOMIC DNA]</scope>
    <source>
        <strain evidence="2">DSM 21211 / LMG 22137 / NRRL B-23946 / LB-34</strain>
    </source>
</reference>
<name>E8U9N6_DEIML</name>
<dbReference type="SUPFAM" id="SSF54637">
    <property type="entry name" value="Thioesterase/thiol ester dehydrase-isomerase"/>
    <property type="match status" value="1"/>
</dbReference>
<dbReference type="STRING" id="709986.Deima_2134"/>
<dbReference type="KEGG" id="dmr:Deima_2134"/>
<dbReference type="CDD" id="cd03443">
    <property type="entry name" value="PaaI_thioesterase"/>
    <property type="match status" value="1"/>
</dbReference>